<accession>A0A4R2P1C6</accession>
<protein>
    <submittedName>
        <fullName evidence="2">Flavin-dependent dehydrogenase</fullName>
    </submittedName>
</protein>
<comment type="caution">
    <text evidence="2">The sequence shown here is derived from an EMBL/GenBank/DDBJ whole genome shotgun (WGS) entry which is preliminary data.</text>
</comment>
<dbReference type="PANTHER" id="PTHR42685:SF22">
    <property type="entry name" value="CONDITIONED MEDIUM FACTOR RECEPTOR 1"/>
    <property type="match status" value="1"/>
</dbReference>
<dbReference type="InterPro" id="IPR050407">
    <property type="entry name" value="Geranylgeranyl_reductase"/>
</dbReference>
<dbReference type="SUPFAM" id="SSF51905">
    <property type="entry name" value="FAD/NAD(P)-binding domain"/>
    <property type="match status" value="1"/>
</dbReference>
<dbReference type="PRINTS" id="PR00420">
    <property type="entry name" value="RNGMNOXGNASE"/>
</dbReference>
<dbReference type="Gene3D" id="3.50.50.60">
    <property type="entry name" value="FAD/NAD(P)-binding domain"/>
    <property type="match status" value="1"/>
</dbReference>
<evidence type="ECO:0000313" key="3">
    <source>
        <dbReference type="Proteomes" id="UP000294564"/>
    </source>
</evidence>
<feature type="domain" description="FAD-binding" evidence="1">
    <location>
        <begin position="7"/>
        <end position="305"/>
    </location>
</feature>
<gene>
    <name evidence="2" type="ORF">EV195_101657</name>
</gene>
<keyword evidence="3" id="KW-1185">Reference proteome</keyword>
<dbReference type="GO" id="GO:0071949">
    <property type="term" value="F:FAD binding"/>
    <property type="evidence" value="ECO:0007669"/>
    <property type="project" value="InterPro"/>
</dbReference>
<evidence type="ECO:0000259" key="1">
    <source>
        <dbReference type="Pfam" id="PF01494"/>
    </source>
</evidence>
<organism evidence="2 3">
    <name type="scientific">Tenacibaculum skagerrakense</name>
    <dbReference type="NCBI Taxonomy" id="186571"/>
    <lineage>
        <taxon>Bacteria</taxon>
        <taxon>Pseudomonadati</taxon>
        <taxon>Bacteroidota</taxon>
        <taxon>Flavobacteriia</taxon>
        <taxon>Flavobacteriales</taxon>
        <taxon>Flavobacteriaceae</taxon>
        <taxon>Tenacibaculum</taxon>
    </lineage>
</organism>
<dbReference type="Proteomes" id="UP000294564">
    <property type="component" value="Unassembled WGS sequence"/>
</dbReference>
<proteinExistence type="predicted"/>
<sequence length="407" mass="47011">MKKMKKEYDVIVVGAGPGGGQCARNLAKLGIDVLLVERHASFYDNNFSSAGMSMEGFHEFNLPESVIGRYWKNFTLQTTTEIVSWKGEQNKGVVLDFAKLRQYLADECIKYGGDVLMGYTYTSKEMLEDGVLANFKGKESKEVVSIKAKLLVDATGPARKVIYDSRDDQPKMDLSVGVEYMIKVNDEVYDRFKDDLFFFLGNKWSFKGYSWIFPMDDNVLKVGTGKILVKENDEASETLKQITERIIAEYMEVDSYELIDIHGGSVRTTKDMSEDFFNERVVAIGDAISAINPLGGEGIRYALRSADYVTEHAKNFIKHNKNTFKKYRKNWKRKHLFTWKLCFFLTETVYHKYSDEQLDYKVKKYHSLVDIDQIVDILFEFKFTKMRARLVSYAWSRIKQKFNKTTA</sequence>
<dbReference type="EMBL" id="SLXM01000001">
    <property type="protein sequence ID" value="TCP28479.1"/>
    <property type="molecule type" value="Genomic_DNA"/>
</dbReference>
<dbReference type="AlphaFoldDB" id="A0A4R2P1C6"/>
<dbReference type="InterPro" id="IPR002938">
    <property type="entry name" value="FAD-bd"/>
</dbReference>
<dbReference type="Pfam" id="PF01494">
    <property type="entry name" value="FAD_binding_3"/>
    <property type="match status" value="1"/>
</dbReference>
<dbReference type="PANTHER" id="PTHR42685">
    <property type="entry name" value="GERANYLGERANYL DIPHOSPHATE REDUCTASE"/>
    <property type="match status" value="1"/>
</dbReference>
<dbReference type="OrthoDB" id="9806565at2"/>
<dbReference type="InterPro" id="IPR036188">
    <property type="entry name" value="FAD/NAD-bd_sf"/>
</dbReference>
<name>A0A4R2P1C6_9FLAO</name>
<evidence type="ECO:0000313" key="2">
    <source>
        <dbReference type="EMBL" id="TCP28479.1"/>
    </source>
</evidence>
<reference evidence="2 3" key="1">
    <citation type="submission" date="2019-03" db="EMBL/GenBank/DDBJ databases">
        <title>Genomic Encyclopedia of Type Strains, Phase IV (KMG-IV): sequencing the most valuable type-strain genomes for metagenomic binning, comparative biology and taxonomic classification.</title>
        <authorList>
            <person name="Goeker M."/>
        </authorList>
    </citation>
    <scope>NUCLEOTIDE SEQUENCE [LARGE SCALE GENOMIC DNA]</scope>
    <source>
        <strain evidence="2 3">DSM 14836</strain>
    </source>
</reference>